<feature type="domain" description="HTH myb-type" evidence="4">
    <location>
        <begin position="65"/>
        <end position="115"/>
    </location>
</feature>
<comment type="caution">
    <text evidence="5">The sequence shown here is derived from an EMBL/GenBank/DDBJ whole genome shotgun (WGS) entry which is preliminary data.</text>
</comment>
<dbReference type="PROSITE" id="PS51294">
    <property type="entry name" value="HTH_MYB"/>
    <property type="match status" value="2"/>
</dbReference>
<feature type="domain" description="Myb-like" evidence="3">
    <location>
        <begin position="61"/>
        <end position="111"/>
    </location>
</feature>
<dbReference type="InterPro" id="IPR050560">
    <property type="entry name" value="MYB_TF"/>
</dbReference>
<dbReference type="InterPro" id="IPR001005">
    <property type="entry name" value="SANT/Myb"/>
</dbReference>
<gene>
    <name evidence="5" type="ORF">PPRIM_AZ9-3.1.T1310063</name>
</gene>
<dbReference type="PANTHER" id="PTHR45614">
    <property type="entry name" value="MYB PROTEIN-RELATED"/>
    <property type="match status" value="1"/>
</dbReference>
<dbReference type="SMART" id="SM00717">
    <property type="entry name" value="SANT"/>
    <property type="match status" value="2"/>
</dbReference>
<reference evidence="5" key="1">
    <citation type="submission" date="2021-01" db="EMBL/GenBank/DDBJ databases">
        <authorList>
            <consortium name="Genoscope - CEA"/>
            <person name="William W."/>
        </authorList>
    </citation>
    <scope>NUCLEOTIDE SEQUENCE</scope>
</reference>
<dbReference type="PROSITE" id="PS50090">
    <property type="entry name" value="MYB_LIKE"/>
    <property type="match status" value="2"/>
</dbReference>
<keyword evidence="1" id="KW-0677">Repeat</keyword>
<dbReference type="PANTHER" id="PTHR45614:SF274">
    <property type="entry name" value="MYB-LIKE DNA-BINDING PROTEIN"/>
    <property type="match status" value="1"/>
</dbReference>
<dbReference type="OMA" id="HKVFRNK"/>
<evidence type="ECO:0000256" key="2">
    <source>
        <dbReference type="ARBA" id="ARBA00023125"/>
    </source>
</evidence>
<dbReference type="Pfam" id="PF13921">
    <property type="entry name" value="Myb_DNA-bind_6"/>
    <property type="match status" value="1"/>
</dbReference>
<evidence type="ECO:0000259" key="4">
    <source>
        <dbReference type="PROSITE" id="PS51294"/>
    </source>
</evidence>
<dbReference type="Proteomes" id="UP000688137">
    <property type="component" value="Unassembled WGS sequence"/>
</dbReference>
<dbReference type="AlphaFoldDB" id="A0A8S1PTZ7"/>
<feature type="domain" description="Myb-like" evidence="3">
    <location>
        <begin position="13"/>
        <end position="60"/>
    </location>
</feature>
<dbReference type="GO" id="GO:0000981">
    <property type="term" value="F:DNA-binding transcription factor activity, RNA polymerase II-specific"/>
    <property type="evidence" value="ECO:0007669"/>
    <property type="project" value="TreeGrafter"/>
</dbReference>
<dbReference type="CDD" id="cd00167">
    <property type="entry name" value="SANT"/>
    <property type="match status" value="2"/>
</dbReference>
<dbReference type="FunFam" id="1.10.10.60:FF:000010">
    <property type="entry name" value="Transcriptional activator Myb isoform A"/>
    <property type="match status" value="1"/>
</dbReference>
<dbReference type="InterPro" id="IPR017930">
    <property type="entry name" value="Myb_dom"/>
</dbReference>
<name>A0A8S1PTZ7_PARPR</name>
<organism evidence="5 6">
    <name type="scientific">Paramecium primaurelia</name>
    <dbReference type="NCBI Taxonomy" id="5886"/>
    <lineage>
        <taxon>Eukaryota</taxon>
        <taxon>Sar</taxon>
        <taxon>Alveolata</taxon>
        <taxon>Ciliophora</taxon>
        <taxon>Intramacronucleata</taxon>
        <taxon>Oligohymenophorea</taxon>
        <taxon>Peniculida</taxon>
        <taxon>Parameciidae</taxon>
        <taxon>Paramecium</taxon>
    </lineage>
</organism>
<keyword evidence="6" id="KW-1185">Reference proteome</keyword>
<sequence length="239" mass="29279">MKQNINNNPKVIRKRPWSEDEDLKVLELIQTFGPQKWTQIAQYLQGRVGKQCRERWHNHLNPLIKRSPWDEDEEWILYLYHKVFRNKWSEIAKHINGRTDNSIKNHWNSGMKKKLNEFSYKFNQIKLKYQREGIQILNEYDIQQKSILEAILFNKPLRIEQNQFQEQDNIEQQQNQQKKIRLENIYSEKYTDLEFMQDDDNIREQNLQNHELDYSNSYLDSNHKFLVSKNQIDNDDNFY</sequence>
<evidence type="ECO:0000313" key="5">
    <source>
        <dbReference type="EMBL" id="CAD8106586.1"/>
    </source>
</evidence>
<dbReference type="GO" id="GO:0005634">
    <property type="term" value="C:nucleus"/>
    <property type="evidence" value="ECO:0007669"/>
    <property type="project" value="TreeGrafter"/>
</dbReference>
<dbReference type="GO" id="GO:0000978">
    <property type="term" value="F:RNA polymerase II cis-regulatory region sequence-specific DNA binding"/>
    <property type="evidence" value="ECO:0007669"/>
    <property type="project" value="TreeGrafter"/>
</dbReference>
<accession>A0A8S1PTZ7</accession>
<evidence type="ECO:0000259" key="3">
    <source>
        <dbReference type="PROSITE" id="PS50090"/>
    </source>
</evidence>
<feature type="domain" description="HTH myb-type" evidence="4">
    <location>
        <begin position="12"/>
        <end position="64"/>
    </location>
</feature>
<dbReference type="EMBL" id="CAJJDM010000134">
    <property type="protein sequence ID" value="CAD8106586.1"/>
    <property type="molecule type" value="Genomic_DNA"/>
</dbReference>
<keyword evidence="2" id="KW-0238">DNA-binding</keyword>
<evidence type="ECO:0000313" key="6">
    <source>
        <dbReference type="Proteomes" id="UP000688137"/>
    </source>
</evidence>
<protein>
    <submittedName>
        <fullName evidence="5">Uncharacterized protein</fullName>
    </submittedName>
</protein>
<proteinExistence type="predicted"/>
<evidence type="ECO:0000256" key="1">
    <source>
        <dbReference type="ARBA" id="ARBA00022737"/>
    </source>
</evidence>